<dbReference type="InParanoid" id="A0A2P6NCH5"/>
<reference evidence="2 3" key="1">
    <citation type="journal article" date="2018" name="Genome Biol. Evol.">
        <title>Multiple Roots of Fruiting Body Formation in Amoebozoa.</title>
        <authorList>
            <person name="Hillmann F."/>
            <person name="Forbes G."/>
            <person name="Novohradska S."/>
            <person name="Ferling I."/>
            <person name="Riege K."/>
            <person name="Groth M."/>
            <person name="Westermann M."/>
            <person name="Marz M."/>
            <person name="Spaller T."/>
            <person name="Winckler T."/>
            <person name="Schaap P."/>
            <person name="Glockner G."/>
        </authorList>
    </citation>
    <scope>NUCLEOTIDE SEQUENCE [LARGE SCALE GENOMIC DNA]</scope>
    <source>
        <strain evidence="2 3">Jena</strain>
    </source>
</reference>
<dbReference type="GO" id="GO:0016477">
    <property type="term" value="P:cell migration"/>
    <property type="evidence" value="ECO:0007669"/>
    <property type="project" value="TreeGrafter"/>
</dbReference>
<evidence type="ECO:0000313" key="2">
    <source>
        <dbReference type="EMBL" id="PRP81650.1"/>
    </source>
</evidence>
<feature type="compositionally biased region" description="Low complexity" evidence="1">
    <location>
        <begin position="712"/>
        <end position="723"/>
    </location>
</feature>
<comment type="caution">
    <text evidence="2">The sequence shown here is derived from an EMBL/GenBank/DDBJ whole genome shotgun (WGS) entry which is preliminary data.</text>
</comment>
<feature type="compositionally biased region" description="Polar residues" evidence="1">
    <location>
        <begin position="724"/>
        <end position="745"/>
    </location>
</feature>
<dbReference type="OrthoDB" id="120976at2759"/>
<dbReference type="GO" id="GO:0005886">
    <property type="term" value="C:plasma membrane"/>
    <property type="evidence" value="ECO:0007669"/>
    <property type="project" value="TreeGrafter"/>
</dbReference>
<dbReference type="InterPro" id="IPR032675">
    <property type="entry name" value="LRR_dom_sf"/>
</dbReference>
<dbReference type="STRING" id="1890364.A0A2P6NCH5"/>
<feature type="compositionally biased region" description="Basic and acidic residues" evidence="1">
    <location>
        <begin position="701"/>
        <end position="711"/>
    </location>
</feature>
<dbReference type="Pfam" id="PF00560">
    <property type="entry name" value="LRR_1"/>
    <property type="match status" value="1"/>
</dbReference>
<dbReference type="GO" id="GO:0030027">
    <property type="term" value="C:lamellipodium"/>
    <property type="evidence" value="ECO:0007669"/>
    <property type="project" value="TreeGrafter"/>
</dbReference>
<dbReference type="Gene3D" id="3.80.10.10">
    <property type="entry name" value="Ribonuclease Inhibitor"/>
    <property type="match status" value="1"/>
</dbReference>
<feature type="compositionally biased region" description="Pro residues" evidence="1">
    <location>
        <begin position="772"/>
        <end position="781"/>
    </location>
</feature>
<dbReference type="Proteomes" id="UP000241769">
    <property type="component" value="Unassembled WGS sequence"/>
</dbReference>
<sequence>MASASPSCIKPYGPQGLSDADRRSVETVAFDGAPLFVSWMDKGKGNTEPELIIIDAYHFHCLQKGKTKTNHLLDLVEVSSLVATAVRLTFRKFETSLFAEQEYVDELITIIRARVWALERGFPQTKGPRFEIHPATRSRNTTPSPPMQDPFSSYLSIYRALCSQMNISPSSTFCQRVTSMGQASCITDTSFELTIDDASGIYAESDSAELALSAIAALKYDGHFKTISIDGNQHKDVVSVLSQVVAHNQSIQTWKLRGITTTEGYQDFSTAITTNESTVTKQIDFETCHLKDKAANAMAECIATISNRLEVLRLSDCSLSSKGCLTIVKAISGGSNVFQKLKTLDLSNNSFNGAALTSLISWFTSGRAVSLSSLLLRNTGVDVQQLCQHLGSLPIEHLDVSRNKIDANAALVVSAMISSLSNLRVLELAACNLNKETVQYVLKGFYSMQDEFRINLDLSDNPFGSEGAEIICNEVGKLKCIHTLKLQHCSLKHKGMQIIFQNLQNMRHLKELDLSFNHKPSADTPQFVRVVIEALASPELSLESLILRGNEKTAIGKELASLFSCLTTSPLLSLDVSGNQMGERPGIAVAQSFVNNQSLTYVNLDGNNLGLDAWNALSNSLTVNVSLKDIPLPLEDIDRLLNEVKDKKERPIVRDRIQQVMDTIQNRLSLHRNESPESWRMPLTIRLIRHRKTVVTLTQDARSRKEGDSSPKKSSTPSPAASPQRMTSRGPSMMLQNIRNSVDGNTTREKSLNAPKSLVFSSSAPMLVHPNQGPPPVPPAF</sequence>
<dbReference type="InterPro" id="IPR051279">
    <property type="entry name" value="PP1-Reg/Actin-Interact_Protein"/>
</dbReference>
<accession>A0A2P6NCH5</accession>
<dbReference type="GO" id="GO:0034315">
    <property type="term" value="P:regulation of Arp2/3 complex-mediated actin nucleation"/>
    <property type="evidence" value="ECO:0007669"/>
    <property type="project" value="TreeGrafter"/>
</dbReference>
<dbReference type="Pfam" id="PF13516">
    <property type="entry name" value="LRR_6"/>
    <property type="match status" value="2"/>
</dbReference>
<keyword evidence="3" id="KW-1185">Reference proteome</keyword>
<protein>
    <submittedName>
        <fullName evidence="2">Uncharacterized protein</fullName>
    </submittedName>
</protein>
<dbReference type="PANTHER" id="PTHR24112">
    <property type="entry name" value="LEUCINE-RICH REPEAT, ISOFORM F-RELATED"/>
    <property type="match status" value="1"/>
</dbReference>
<dbReference type="PANTHER" id="PTHR24112:SF66">
    <property type="entry name" value="LEUCINE-RICH REPEAT, ISOFORM F"/>
    <property type="match status" value="1"/>
</dbReference>
<evidence type="ECO:0000256" key="1">
    <source>
        <dbReference type="SAM" id="MobiDB-lite"/>
    </source>
</evidence>
<dbReference type="SMART" id="SM00368">
    <property type="entry name" value="LRR_RI"/>
    <property type="match status" value="6"/>
</dbReference>
<dbReference type="EMBL" id="MDYQ01000121">
    <property type="protein sequence ID" value="PRP81650.1"/>
    <property type="molecule type" value="Genomic_DNA"/>
</dbReference>
<proteinExistence type="predicted"/>
<evidence type="ECO:0000313" key="3">
    <source>
        <dbReference type="Proteomes" id="UP000241769"/>
    </source>
</evidence>
<dbReference type="AlphaFoldDB" id="A0A2P6NCH5"/>
<feature type="region of interest" description="Disordered" evidence="1">
    <location>
        <begin position="696"/>
        <end position="781"/>
    </location>
</feature>
<dbReference type="InterPro" id="IPR001611">
    <property type="entry name" value="Leu-rich_rpt"/>
</dbReference>
<name>A0A2P6NCH5_9EUKA</name>
<dbReference type="SUPFAM" id="SSF52047">
    <property type="entry name" value="RNI-like"/>
    <property type="match status" value="1"/>
</dbReference>
<organism evidence="2 3">
    <name type="scientific">Planoprotostelium fungivorum</name>
    <dbReference type="NCBI Taxonomy" id="1890364"/>
    <lineage>
        <taxon>Eukaryota</taxon>
        <taxon>Amoebozoa</taxon>
        <taxon>Evosea</taxon>
        <taxon>Variosea</taxon>
        <taxon>Cavosteliida</taxon>
        <taxon>Cavosteliaceae</taxon>
        <taxon>Planoprotostelium</taxon>
    </lineage>
</organism>
<gene>
    <name evidence="2" type="ORF">PROFUN_01157</name>
</gene>